<dbReference type="PANTHER" id="PTHR43330">
    <property type="entry name" value="METHIONINE AMINOPEPTIDASE"/>
    <property type="match status" value="1"/>
</dbReference>
<name>A0A1G2USQ4_9BACT</name>
<dbReference type="NCBIfam" id="TIGR00500">
    <property type="entry name" value="met_pdase_I"/>
    <property type="match status" value="1"/>
</dbReference>
<dbReference type="InterPro" id="IPR000994">
    <property type="entry name" value="Pept_M24"/>
</dbReference>
<comment type="function">
    <text evidence="1 6">Removes the N-terminal methionine from nascent proteins. The N-terminal methionine is often cleaved when the second residue in the primary sequence is small and uncharged (Met-Ala-, Cys, Gly, Pro, Ser, Thr, or Val). Requires deformylation of the N(alpha)-formylated initiator methionine before it can be hydrolyzed.</text>
</comment>
<keyword evidence="5 6" id="KW-0378">Hydrolase</keyword>
<dbReference type="GO" id="GO:0070006">
    <property type="term" value="F:metalloaminopeptidase activity"/>
    <property type="evidence" value="ECO:0007669"/>
    <property type="project" value="UniProtKB-UniRule"/>
</dbReference>
<evidence type="ECO:0000259" key="8">
    <source>
        <dbReference type="Pfam" id="PF00557"/>
    </source>
</evidence>
<dbReference type="InterPro" id="IPR002467">
    <property type="entry name" value="Pept_M24A_MAP1"/>
</dbReference>
<dbReference type="PRINTS" id="PR00599">
    <property type="entry name" value="MAPEPTIDASE"/>
</dbReference>
<dbReference type="HAMAP" id="MF_01974">
    <property type="entry name" value="MetAP_1"/>
    <property type="match status" value="1"/>
</dbReference>
<feature type="binding site" evidence="6">
    <location>
        <position position="176"/>
    </location>
    <ligand>
        <name>a divalent metal cation</name>
        <dbReference type="ChEBI" id="CHEBI:60240"/>
        <label>2</label>
        <note>catalytic</note>
    </ligand>
</feature>
<feature type="binding site" evidence="6">
    <location>
        <position position="183"/>
    </location>
    <ligand>
        <name>substrate</name>
    </ligand>
</feature>
<dbReference type="GO" id="GO:0006508">
    <property type="term" value="P:proteolysis"/>
    <property type="evidence" value="ECO:0007669"/>
    <property type="project" value="UniProtKB-KW"/>
</dbReference>
<evidence type="ECO:0000256" key="4">
    <source>
        <dbReference type="ARBA" id="ARBA00022723"/>
    </source>
</evidence>
<evidence type="ECO:0000313" key="9">
    <source>
        <dbReference type="EMBL" id="OHB12420.1"/>
    </source>
</evidence>
<dbReference type="EC" id="3.4.11.18" evidence="6 7"/>
<sequence>MVKLKTAEEIAILKEGGQRHAFILSELAKKVAPGVSTNDLENYARKLLEESGDKGAFLNYKPSGARRAYPAVLNVSVNDEIVHGIPNENPKILEEGDIVSIDLGVLHKGLITDSAITVGVGKISSQDKKLLQHCKEALDIGIKAARGGAYIGDIGYAIQSFIKPLGYGLCQGLAGHGVGYKVHEEPFVPNQGRKGEGELLQPGMVLAIEPMITLGTDKIVLDKDGYTYKTADGTKAAHFEHTIAITDGDSIILTK</sequence>
<dbReference type="AlphaFoldDB" id="A0A1G2USQ4"/>
<keyword evidence="3 6" id="KW-0645">Protease</keyword>
<feature type="binding site" evidence="6">
    <location>
        <position position="240"/>
    </location>
    <ligand>
        <name>a divalent metal cation</name>
        <dbReference type="ChEBI" id="CHEBI:60240"/>
        <label>1</label>
    </ligand>
</feature>
<evidence type="ECO:0000256" key="7">
    <source>
        <dbReference type="RuleBase" id="RU003653"/>
    </source>
</evidence>
<feature type="domain" description="Peptidase M24" evidence="8">
    <location>
        <begin position="13"/>
        <end position="247"/>
    </location>
</feature>
<comment type="catalytic activity">
    <reaction evidence="6 7">
        <text>Release of N-terminal amino acids, preferentially methionine, from peptides and arylamides.</text>
        <dbReference type="EC" id="3.4.11.18"/>
    </reaction>
</comment>
<dbReference type="GO" id="GO:0005829">
    <property type="term" value="C:cytosol"/>
    <property type="evidence" value="ECO:0007669"/>
    <property type="project" value="TreeGrafter"/>
</dbReference>
<accession>A0A1G2USQ4</accession>
<protein>
    <recommendedName>
        <fullName evidence="6 7">Methionine aminopeptidase</fullName>
        <shortName evidence="6">MAP</shortName>
        <shortName evidence="6">MetAP</shortName>
        <ecNumber evidence="6 7">3.4.11.18</ecNumber>
    </recommendedName>
    <alternativeName>
        <fullName evidence="6">Peptidase M</fullName>
    </alternativeName>
</protein>
<reference evidence="9 10" key="1">
    <citation type="journal article" date="2016" name="Nat. Commun.">
        <title>Thousands of microbial genomes shed light on interconnected biogeochemical processes in an aquifer system.</title>
        <authorList>
            <person name="Anantharaman K."/>
            <person name="Brown C.T."/>
            <person name="Hug L.A."/>
            <person name="Sharon I."/>
            <person name="Castelle C.J."/>
            <person name="Probst A.J."/>
            <person name="Thomas B.C."/>
            <person name="Singh A."/>
            <person name="Wilkins M.J."/>
            <person name="Karaoz U."/>
            <person name="Brodie E.L."/>
            <person name="Williams K.H."/>
            <person name="Hubbard S.S."/>
            <person name="Banfield J.F."/>
        </authorList>
    </citation>
    <scope>NUCLEOTIDE SEQUENCE [LARGE SCALE GENOMIC DNA]</scope>
</reference>
<dbReference type="GO" id="GO:0046872">
    <property type="term" value="F:metal ion binding"/>
    <property type="evidence" value="ECO:0007669"/>
    <property type="project" value="UniProtKB-UniRule"/>
</dbReference>
<comment type="similarity">
    <text evidence="6">Belongs to the peptidase M24A family. Methionine aminopeptidase type 1 subfamily.</text>
</comment>
<evidence type="ECO:0000313" key="10">
    <source>
        <dbReference type="Proteomes" id="UP000176558"/>
    </source>
</evidence>
<dbReference type="Proteomes" id="UP000176558">
    <property type="component" value="Unassembled WGS sequence"/>
</dbReference>
<feature type="binding site" evidence="6">
    <location>
        <position position="113"/>
    </location>
    <ligand>
        <name>a divalent metal cation</name>
        <dbReference type="ChEBI" id="CHEBI:60240"/>
        <label>1</label>
    </ligand>
</feature>
<dbReference type="EMBL" id="MHWT01000016">
    <property type="protein sequence ID" value="OHB12420.1"/>
    <property type="molecule type" value="Genomic_DNA"/>
</dbReference>
<dbReference type="Pfam" id="PF00557">
    <property type="entry name" value="Peptidase_M24"/>
    <property type="match status" value="1"/>
</dbReference>
<gene>
    <name evidence="6" type="primary">map</name>
    <name evidence="9" type="ORF">A3G99_02460</name>
</gene>
<keyword evidence="2 6" id="KW-0031">Aminopeptidase</keyword>
<dbReference type="Gene3D" id="3.90.230.10">
    <property type="entry name" value="Creatinase/methionine aminopeptidase superfamily"/>
    <property type="match status" value="1"/>
</dbReference>
<comment type="cofactor">
    <cofactor evidence="6">
        <name>Co(2+)</name>
        <dbReference type="ChEBI" id="CHEBI:48828"/>
    </cofactor>
    <cofactor evidence="6">
        <name>Zn(2+)</name>
        <dbReference type="ChEBI" id="CHEBI:29105"/>
    </cofactor>
    <cofactor evidence="6">
        <name>Mn(2+)</name>
        <dbReference type="ChEBI" id="CHEBI:29035"/>
    </cofactor>
    <cofactor evidence="6">
        <name>Fe(2+)</name>
        <dbReference type="ChEBI" id="CHEBI:29033"/>
    </cofactor>
    <text evidence="6">Binds 2 divalent metal cations per subunit. Has a high-affinity and a low affinity metal-binding site. The true nature of the physiological cofactor is under debate. The enzyme is active with cobalt, zinc, manganese or divalent iron ions. Most likely, methionine aminopeptidases function as mononuclear Fe(2+)-metalloproteases under physiological conditions, and the catalytically relevant metal-binding site has been assigned to the histidine-containing high-affinity site.</text>
</comment>
<comment type="subunit">
    <text evidence="6">Monomer.</text>
</comment>
<dbReference type="GO" id="GO:0004239">
    <property type="term" value="F:initiator methionyl aminopeptidase activity"/>
    <property type="evidence" value="ECO:0007669"/>
    <property type="project" value="UniProtKB-UniRule"/>
</dbReference>
<evidence type="ECO:0000256" key="5">
    <source>
        <dbReference type="ARBA" id="ARBA00022801"/>
    </source>
</evidence>
<evidence type="ECO:0000256" key="3">
    <source>
        <dbReference type="ARBA" id="ARBA00022670"/>
    </source>
</evidence>
<dbReference type="CDD" id="cd01086">
    <property type="entry name" value="MetAP1"/>
    <property type="match status" value="1"/>
</dbReference>
<keyword evidence="4 6" id="KW-0479">Metal-binding</keyword>
<feature type="binding site" evidence="6">
    <location>
        <position position="102"/>
    </location>
    <ligand>
        <name>a divalent metal cation</name>
        <dbReference type="ChEBI" id="CHEBI:60240"/>
        <label>1</label>
    </ligand>
</feature>
<evidence type="ECO:0000256" key="2">
    <source>
        <dbReference type="ARBA" id="ARBA00022438"/>
    </source>
</evidence>
<dbReference type="SUPFAM" id="SSF55920">
    <property type="entry name" value="Creatinase/aminopeptidase"/>
    <property type="match status" value="1"/>
</dbReference>
<dbReference type="InterPro" id="IPR036005">
    <property type="entry name" value="Creatinase/aminopeptidase-like"/>
</dbReference>
<proteinExistence type="inferred from homology"/>
<feature type="binding site" evidence="6">
    <location>
        <position position="240"/>
    </location>
    <ligand>
        <name>a divalent metal cation</name>
        <dbReference type="ChEBI" id="CHEBI:60240"/>
        <label>2</label>
        <note>catalytic</note>
    </ligand>
</feature>
<dbReference type="InterPro" id="IPR001714">
    <property type="entry name" value="Pept_M24_MAP"/>
</dbReference>
<organism evidence="9 10">
    <name type="scientific">Candidatus Zambryskibacteria bacterium RIFCSPLOWO2_12_FULL_39_23</name>
    <dbReference type="NCBI Taxonomy" id="1802776"/>
    <lineage>
        <taxon>Bacteria</taxon>
        <taxon>Candidatus Zambryskiibacteriota</taxon>
    </lineage>
</organism>
<feature type="binding site" evidence="6">
    <location>
        <position position="209"/>
    </location>
    <ligand>
        <name>a divalent metal cation</name>
        <dbReference type="ChEBI" id="CHEBI:60240"/>
        <label>2</label>
        <note>catalytic</note>
    </ligand>
</feature>
<feature type="binding site" evidence="6">
    <location>
        <position position="113"/>
    </location>
    <ligand>
        <name>a divalent metal cation</name>
        <dbReference type="ChEBI" id="CHEBI:60240"/>
        <label>2</label>
        <note>catalytic</note>
    </ligand>
</feature>
<evidence type="ECO:0000256" key="1">
    <source>
        <dbReference type="ARBA" id="ARBA00002521"/>
    </source>
</evidence>
<comment type="caution">
    <text evidence="9">The sequence shown here is derived from an EMBL/GenBank/DDBJ whole genome shotgun (WGS) entry which is preliminary data.</text>
</comment>
<dbReference type="PANTHER" id="PTHR43330:SF27">
    <property type="entry name" value="METHIONINE AMINOPEPTIDASE"/>
    <property type="match status" value="1"/>
</dbReference>
<evidence type="ECO:0000256" key="6">
    <source>
        <dbReference type="HAMAP-Rule" id="MF_01974"/>
    </source>
</evidence>
<feature type="binding site" evidence="6">
    <location>
        <position position="83"/>
    </location>
    <ligand>
        <name>substrate</name>
    </ligand>
</feature>